<keyword evidence="2" id="KW-1185">Reference proteome</keyword>
<proteinExistence type="predicted"/>
<organism evidence="1 2">
    <name type="scientific">Sinanodonta woodiana</name>
    <name type="common">Chinese pond mussel</name>
    <name type="synonym">Anodonta woodiana</name>
    <dbReference type="NCBI Taxonomy" id="1069815"/>
    <lineage>
        <taxon>Eukaryota</taxon>
        <taxon>Metazoa</taxon>
        <taxon>Spiralia</taxon>
        <taxon>Lophotrochozoa</taxon>
        <taxon>Mollusca</taxon>
        <taxon>Bivalvia</taxon>
        <taxon>Autobranchia</taxon>
        <taxon>Heteroconchia</taxon>
        <taxon>Palaeoheterodonta</taxon>
        <taxon>Unionida</taxon>
        <taxon>Unionoidea</taxon>
        <taxon>Unionidae</taxon>
        <taxon>Unioninae</taxon>
        <taxon>Sinanodonta</taxon>
    </lineage>
</organism>
<gene>
    <name evidence="1" type="ORF">ACJMK2_005254</name>
</gene>
<accession>A0ABD3VSY1</accession>
<evidence type="ECO:0000313" key="2">
    <source>
        <dbReference type="Proteomes" id="UP001634394"/>
    </source>
</evidence>
<comment type="caution">
    <text evidence="1">The sequence shown here is derived from an EMBL/GenBank/DDBJ whole genome shotgun (WGS) entry which is preliminary data.</text>
</comment>
<feature type="non-terminal residue" evidence="1">
    <location>
        <position position="1"/>
    </location>
</feature>
<evidence type="ECO:0000313" key="1">
    <source>
        <dbReference type="EMBL" id="KAL3863500.1"/>
    </source>
</evidence>
<name>A0ABD3VSY1_SINWO</name>
<protein>
    <submittedName>
        <fullName evidence="1">Uncharacterized protein</fullName>
    </submittedName>
</protein>
<sequence>TNTDFALLQAEVPGNSSQEMCSSISTMRYYMKYVSCPLNFSVNLTVEVQCG</sequence>
<dbReference type="EMBL" id="JBJQND010000010">
    <property type="protein sequence ID" value="KAL3863500.1"/>
    <property type="molecule type" value="Genomic_DNA"/>
</dbReference>
<feature type="non-terminal residue" evidence="1">
    <location>
        <position position="51"/>
    </location>
</feature>
<dbReference type="AlphaFoldDB" id="A0ABD3VSY1"/>
<reference evidence="1 2" key="1">
    <citation type="submission" date="2024-11" db="EMBL/GenBank/DDBJ databases">
        <title>Chromosome-level genome assembly of the freshwater bivalve Anodonta woodiana.</title>
        <authorList>
            <person name="Chen X."/>
        </authorList>
    </citation>
    <scope>NUCLEOTIDE SEQUENCE [LARGE SCALE GENOMIC DNA]</scope>
    <source>
        <strain evidence="1">MN2024</strain>
        <tissue evidence="1">Gills</tissue>
    </source>
</reference>
<dbReference type="Proteomes" id="UP001634394">
    <property type="component" value="Unassembled WGS sequence"/>
</dbReference>